<dbReference type="EMBL" id="LN713926">
    <property type="protein sequence ID" value="CEK42215.1"/>
    <property type="molecule type" value="Genomic_DNA"/>
</dbReference>
<geneLocation type="plasmid" evidence="1">
    <name>pQBR57</name>
</geneLocation>
<dbReference type="AlphaFoldDB" id="A0A0G4E4P8"/>
<evidence type="ECO:0000313" key="1">
    <source>
        <dbReference type="EMBL" id="CEK42215.1"/>
    </source>
</evidence>
<proteinExistence type="predicted"/>
<organism evidence="1">
    <name type="scientific">Pseudomonas fluorescens (strain SBW25)</name>
    <dbReference type="NCBI Taxonomy" id="216595"/>
    <lineage>
        <taxon>Bacteria</taxon>
        <taxon>Pseudomonadati</taxon>
        <taxon>Pseudomonadota</taxon>
        <taxon>Gammaproteobacteria</taxon>
        <taxon>Pseudomonadales</taxon>
        <taxon>Pseudomonadaceae</taxon>
        <taxon>Pseudomonas</taxon>
    </lineage>
</organism>
<reference evidence="1" key="1">
    <citation type="submission" date="2014-12" db="EMBL/GenBank/DDBJ databases">
        <authorList>
            <person name="Hall J."/>
        </authorList>
    </citation>
    <scope>NUCLEOTIDE SEQUENCE [LARGE SCALE GENOMIC DNA]</scope>
    <source>
        <strain evidence="1">SBW25</strain>
        <plasmid evidence="1">pQBR57</plasmid>
    </source>
</reference>
<accession>A0A0G4E4P8</accession>
<gene>
    <name evidence="1" type="ORF">PQBR57_0262</name>
</gene>
<name>A0A0G4E4P8_PSEFS</name>
<protein>
    <submittedName>
        <fullName evidence="1">Uncharacterized protein</fullName>
    </submittedName>
</protein>
<reference evidence="1" key="2">
    <citation type="submission" date="2015-06" db="EMBL/GenBank/DDBJ databases">
        <title>Environmentally co-occuring mercury resistance plasmids are genetically and phenotypically diverse and confer variable context-dependent fitness effects.</title>
        <authorList>
            <person name="Hall J.P.J."/>
            <person name="Harrison E."/>
            <person name="Lilley A.K."/>
            <person name="Paterson S."/>
            <person name="Spiers A.J."/>
            <person name="Brockhurst M.A."/>
        </authorList>
    </citation>
    <scope>NUCLEOTIDE SEQUENCE [LARGE SCALE GENOMIC DNA]</scope>
    <source>
        <strain evidence="1">SBW25</strain>
        <plasmid evidence="1">pQBR57</plasmid>
    </source>
</reference>
<sequence>MFRVQAPSTDDMPTAKSDIWDWGISSASVSVVVDVEEGAGHQARSASSIAF</sequence>
<keyword evidence="1" id="KW-0614">Plasmid</keyword>